<dbReference type="HOGENOM" id="CLU_045680_8_2_0"/>
<dbReference type="Pfam" id="PF04203">
    <property type="entry name" value="Sortase"/>
    <property type="match status" value="1"/>
</dbReference>
<dbReference type="STRING" id="234267.Acid_2952"/>
<keyword evidence="1" id="KW-0378">Hydrolase</keyword>
<dbReference type="InterPro" id="IPR005754">
    <property type="entry name" value="Sortase"/>
</dbReference>
<name>Q023B0_SOLUE</name>
<proteinExistence type="predicted"/>
<evidence type="ECO:0000256" key="1">
    <source>
        <dbReference type="ARBA" id="ARBA00022801"/>
    </source>
</evidence>
<dbReference type="InParanoid" id="Q023B0"/>
<dbReference type="Gene3D" id="2.40.260.10">
    <property type="entry name" value="Sortase"/>
    <property type="match status" value="1"/>
</dbReference>
<dbReference type="GO" id="GO:0016787">
    <property type="term" value="F:hydrolase activity"/>
    <property type="evidence" value="ECO:0007669"/>
    <property type="project" value="UniProtKB-KW"/>
</dbReference>
<dbReference type="CDD" id="cd05828">
    <property type="entry name" value="Sortase_D_1"/>
    <property type="match status" value="1"/>
</dbReference>
<accession>Q023B0</accession>
<dbReference type="InterPro" id="IPR023365">
    <property type="entry name" value="Sortase_dom-sf"/>
</dbReference>
<protein>
    <submittedName>
        <fullName evidence="3">Sortase family protein</fullName>
    </submittedName>
</protein>
<keyword evidence="2" id="KW-1133">Transmembrane helix</keyword>
<gene>
    <name evidence="3" type="ordered locus">Acid_2952</name>
</gene>
<reference evidence="3" key="1">
    <citation type="submission" date="2006-10" db="EMBL/GenBank/DDBJ databases">
        <title>Complete sequence of Solibacter usitatus Ellin6076.</title>
        <authorList>
            <consortium name="US DOE Joint Genome Institute"/>
            <person name="Copeland A."/>
            <person name="Lucas S."/>
            <person name="Lapidus A."/>
            <person name="Barry K."/>
            <person name="Detter J.C."/>
            <person name="Glavina del Rio T."/>
            <person name="Hammon N."/>
            <person name="Israni S."/>
            <person name="Dalin E."/>
            <person name="Tice H."/>
            <person name="Pitluck S."/>
            <person name="Thompson L.S."/>
            <person name="Brettin T."/>
            <person name="Bruce D."/>
            <person name="Han C."/>
            <person name="Tapia R."/>
            <person name="Gilna P."/>
            <person name="Schmutz J."/>
            <person name="Larimer F."/>
            <person name="Land M."/>
            <person name="Hauser L."/>
            <person name="Kyrpides N."/>
            <person name="Mikhailova N."/>
            <person name="Janssen P.H."/>
            <person name="Kuske C.R."/>
            <person name="Richardson P."/>
        </authorList>
    </citation>
    <scope>NUCLEOTIDE SEQUENCE</scope>
    <source>
        <strain evidence="3">Ellin6076</strain>
    </source>
</reference>
<evidence type="ECO:0000256" key="2">
    <source>
        <dbReference type="SAM" id="Phobius"/>
    </source>
</evidence>
<keyword evidence="2" id="KW-0472">Membrane</keyword>
<keyword evidence="2" id="KW-0812">Transmembrane</keyword>
<dbReference type="NCBIfam" id="TIGR01076">
    <property type="entry name" value="sortase_fam"/>
    <property type="match status" value="1"/>
</dbReference>
<dbReference type="InterPro" id="IPR041999">
    <property type="entry name" value="Sortase_D_1"/>
</dbReference>
<dbReference type="AlphaFoldDB" id="Q023B0"/>
<dbReference type="KEGG" id="sus:Acid_2952"/>
<feature type="transmembrane region" description="Helical" evidence="2">
    <location>
        <begin position="21"/>
        <end position="40"/>
    </location>
</feature>
<sequence length="198" mass="21783">MRLLFQRSAVNRILRRSQRTLLTCALLALGYCGFVTFDSWNFQRTELRELDRGPSAGPPAVSQGSSLLPEAMVGRIEVRRLGLSAMVVEGTTTADLRRAAGHISGTGMPGFAGNVGIAAHRDTFFRPLRNVRKNDIITLTTSNAEYRYRVVSTKVVDPGDVSVLDASDGEVLTLVTCYPFYFVGSAPDRFIVRAERII</sequence>
<dbReference type="eggNOG" id="COG3764">
    <property type="taxonomic scope" value="Bacteria"/>
</dbReference>
<evidence type="ECO:0000313" key="3">
    <source>
        <dbReference type="EMBL" id="ABJ83936.1"/>
    </source>
</evidence>
<dbReference type="SUPFAM" id="SSF63817">
    <property type="entry name" value="Sortase"/>
    <property type="match status" value="1"/>
</dbReference>
<organism evidence="3">
    <name type="scientific">Solibacter usitatus (strain Ellin6076)</name>
    <dbReference type="NCBI Taxonomy" id="234267"/>
    <lineage>
        <taxon>Bacteria</taxon>
        <taxon>Pseudomonadati</taxon>
        <taxon>Acidobacteriota</taxon>
        <taxon>Terriglobia</taxon>
        <taxon>Bryobacterales</taxon>
        <taxon>Solibacteraceae</taxon>
        <taxon>Candidatus Solibacter</taxon>
    </lineage>
</organism>
<dbReference type="EMBL" id="CP000473">
    <property type="protein sequence ID" value="ABJ83936.1"/>
    <property type="molecule type" value="Genomic_DNA"/>
</dbReference>